<dbReference type="InterPro" id="IPR008909">
    <property type="entry name" value="DALR_anticod-bd"/>
</dbReference>
<dbReference type="SUPFAM" id="SSF47323">
    <property type="entry name" value="Anticodon-binding domain of a subclass of class I aminoacyl-tRNA synthetases"/>
    <property type="match status" value="1"/>
</dbReference>
<reference evidence="3" key="1">
    <citation type="submission" date="2010-07" db="EMBL/GenBank/DDBJ databases">
        <authorList>
            <person name="Worley K.C."/>
        </authorList>
    </citation>
    <scope>NUCLEOTIDE SEQUENCE</scope>
</reference>
<feature type="domain" description="DALR anticodon binding" evidence="2">
    <location>
        <begin position="279"/>
        <end position="415"/>
    </location>
</feature>
<organism evidence="3">
    <name type="scientific">Heliconius erato</name>
    <name type="common">Crimson patched longwing butterfly</name>
    <dbReference type="NCBI Taxonomy" id="33431"/>
    <lineage>
        <taxon>Eukaryota</taxon>
        <taxon>Metazoa</taxon>
        <taxon>Ecdysozoa</taxon>
        <taxon>Arthropoda</taxon>
        <taxon>Hexapoda</taxon>
        <taxon>Insecta</taxon>
        <taxon>Pterygota</taxon>
        <taxon>Neoptera</taxon>
        <taxon>Endopterygota</taxon>
        <taxon>Lepidoptera</taxon>
        <taxon>Glossata</taxon>
        <taxon>Ditrysia</taxon>
        <taxon>Papilionoidea</taxon>
        <taxon>Nymphalidae</taxon>
        <taxon>Heliconiinae</taxon>
        <taxon>Heliconiini</taxon>
        <taxon>Heliconius</taxon>
    </lineage>
</organism>
<evidence type="ECO:0000259" key="2">
    <source>
        <dbReference type="SMART" id="SM00836"/>
    </source>
</evidence>
<dbReference type="InterPro" id="IPR037380">
    <property type="entry name" value="DALRD3"/>
</dbReference>
<dbReference type="SMART" id="SM00836">
    <property type="entry name" value="DALR_1"/>
    <property type="match status" value="1"/>
</dbReference>
<dbReference type="GO" id="GO:0004814">
    <property type="term" value="F:arginine-tRNA ligase activity"/>
    <property type="evidence" value="ECO:0007669"/>
    <property type="project" value="InterPro"/>
</dbReference>
<dbReference type="PANTHER" id="PTHR16043">
    <property type="entry name" value="DALRD3 PROTEIN"/>
    <property type="match status" value="1"/>
</dbReference>
<protein>
    <submittedName>
        <fullName evidence="3">DARL anticodon-binding domain-containing protein</fullName>
    </submittedName>
</protein>
<sequence length="437" mass="50514">MLRDEIKTIKNDIFNYLVGKENCVCGLLVKKHDTNIQTHGDFSFPNTPKSWQEFLNHDLLQNFDGTLLQYINKDVTNLIETSNNWYIPIARAVELKGRVILHIDRLKSIQICFPNAIYNNNLILDRLNTDIEEINFQDGYKNVNCITYLRLKLLTDVVKNLYSINLYPKKAKIVISWNNRLQVEDTQIVFCGPVLDGTSGAMETNISSEEYIRKRQEEIMLIAQHKYGYRVSSDSKWKEFISHLGESAIAFDLLQAKNCSPVKMYLGSNGGTSKGAAFILYNCARLETIIKAFNEKVDNGTYPALPPIENIDFSLLNDKDEWSLIFNYIMGLPNLLNNCVEFTETKCEFKPHLICSFLSSMVKTVSQYYRRVRILTEPRPHLLPTLFARIHFIIILNSTLKICLRILNIKSVSQMYILFFLIPDFFIVSVTLFYSIF</sequence>
<dbReference type="AlphaFoldDB" id="L7WWB8"/>
<reference evidence="3" key="2">
    <citation type="journal article" date="2013" name="Genome Res.">
        <title>Genomic architecture of adaptive color pattern divergence and convergence in Heliconius butterflies.</title>
        <authorList>
            <person name="Supple M.A."/>
            <person name="Hines H.M."/>
            <person name="Dasmahapatra K.K."/>
            <person name="Lewis J.J."/>
            <person name="Nielsen D.M."/>
            <person name="Lavoie C."/>
            <person name="Ray D.A."/>
            <person name="Salazar C."/>
            <person name="McMillan W.O."/>
            <person name="Counterman B.A."/>
        </authorList>
    </citation>
    <scope>NUCLEOTIDE SEQUENCE</scope>
</reference>
<evidence type="ECO:0000313" key="3">
    <source>
        <dbReference type="EMBL" id="AGC92722.1"/>
    </source>
</evidence>
<dbReference type="GO" id="GO:0000049">
    <property type="term" value="F:tRNA binding"/>
    <property type="evidence" value="ECO:0007669"/>
    <property type="project" value="TreeGrafter"/>
</dbReference>
<dbReference type="Pfam" id="PF05746">
    <property type="entry name" value="DALR_1"/>
    <property type="match status" value="1"/>
</dbReference>
<keyword evidence="1" id="KW-0812">Transmembrane</keyword>
<dbReference type="PANTHER" id="PTHR16043:SF1">
    <property type="entry name" value="DALR ANTICODON-BINDING DOMAIN-CONTAINING PROTEIN 3"/>
    <property type="match status" value="1"/>
</dbReference>
<dbReference type="Gene3D" id="1.10.730.10">
    <property type="entry name" value="Isoleucyl-tRNA Synthetase, Domain 1"/>
    <property type="match status" value="1"/>
</dbReference>
<accession>L7WWB8</accession>
<dbReference type="GO" id="GO:0006420">
    <property type="term" value="P:arginyl-tRNA aminoacylation"/>
    <property type="evidence" value="ECO:0007669"/>
    <property type="project" value="InterPro"/>
</dbReference>
<keyword evidence="1" id="KW-1133">Transmembrane helix</keyword>
<dbReference type="EMBL" id="KC469894">
    <property type="protein sequence ID" value="AGC92722.1"/>
    <property type="molecule type" value="Genomic_DNA"/>
</dbReference>
<dbReference type="GO" id="GO:0005524">
    <property type="term" value="F:ATP binding"/>
    <property type="evidence" value="ECO:0007669"/>
    <property type="project" value="InterPro"/>
</dbReference>
<dbReference type="GO" id="GO:0106217">
    <property type="term" value="P:tRNA C3-cytosine methylation"/>
    <property type="evidence" value="ECO:0007669"/>
    <property type="project" value="TreeGrafter"/>
</dbReference>
<feature type="transmembrane region" description="Helical" evidence="1">
    <location>
        <begin position="416"/>
        <end position="436"/>
    </location>
</feature>
<keyword evidence="1" id="KW-0472">Membrane</keyword>
<dbReference type="InterPro" id="IPR009080">
    <property type="entry name" value="tRNAsynth_Ia_anticodon-bd"/>
</dbReference>
<evidence type="ECO:0000256" key="1">
    <source>
        <dbReference type="SAM" id="Phobius"/>
    </source>
</evidence>
<proteinExistence type="predicted"/>
<name>L7WWB8_HELEA</name>
<feature type="transmembrane region" description="Helical" evidence="1">
    <location>
        <begin position="386"/>
        <end position="404"/>
    </location>
</feature>